<protein>
    <submittedName>
        <fullName evidence="7">UDP:flavonoid glycosyltransferase YjiC (YdhE family)</fullName>
    </submittedName>
</protein>
<sequence length="407" mass="41957">MRILFTTVALPGHFFPLVPLAWSLRSLGHEVLVAAAENFVPVVCRSGLPVATCGPAADFVTLAAEERRAGSPGAGGIPQSVGARHAGGVPQGTGSPDVGGIPQGEEGARGHGRRFGRLAASGLPGMRALVAAWRPDLVVSERAEFAGPVAAAAHGVPLVEYQWGVAPLDAYREGAAEALRDELAAAGLAVLPEPDEVLNPWPPSLRLPHAAGHQSLRHIPYNGDAHVPAWAFEPGRRPRVCVTMGTLIPRLGPRGVRELVLPMLERLAELDVELLVAVDDAVVAGWPPLPPAVLAAGRMPLAHVLPGCALAINHGGQGSNLTALAAGCPQLVLPQFDDQFDNAGAVVRAGAGVSLPPEELTPEAVADRCRALLSDPGYGRAASAVAAEMAALPGPQEIADALHKLAS</sequence>
<dbReference type="RefSeq" id="WP_192790582.1">
    <property type="nucleotide sequence ID" value="NZ_JADBEK010000001.1"/>
</dbReference>
<keyword evidence="3" id="KW-0808">Transferase</keyword>
<dbReference type="InterPro" id="IPR002213">
    <property type="entry name" value="UDP_glucos_trans"/>
</dbReference>
<feature type="domain" description="Erythromycin biosynthesis protein CIII-like C-terminal" evidence="5">
    <location>
        <begin position="263"/>
        <end position="404"/>
    </location>
</feature>
<reference evidence="7 8" key="1">
    <citation type="submission" date="2020-10" db="EMBL/GenBank/DDBJ databases">
        <title>Sequencing the genomes of 1000 actinobacteria strains.</title>
        <authorList>
            <person name="Klenk H.-P."/>
        </authorList>
    </citation>
    <scope>NUCLEOTIDE SEQUENCE [LARGE SCALE GENOMIC DNA]</scope>
    <source>
        <strain evidence="7 8">DSM 43173</strain>
    </source>
</reference>
<evidence type="ECO:0000313" key="7">
    <source>
        <dbReference type="EMBL" id="MBE1590765.1"/>
    </source>
</evidence>
<evidence type="ECO:0000259" key="5">
    <source>
        <dbReference type="Pfam" id="PF06722"/>
    </source>
</evidence>
<dbReference type="Proteomes" id="UP000633509">
    <property type="component" value="Unassembled WGS sequence"/>
</dbReference>
<organism evidence="7 8">
    <name type="scientific">Nonomuraea angiospora</name>
    <dbReference type="NCBI Taxonomy" id="46172"/>
    <lineage>
        <taxon>Bacteria</taxon>
        <taxon>Bacillati</taxon>
        <taxon>Actinomycetota</taxon>
        <taxon>Actinomycetes</taxon>
        <taxon>Streptosporangiales</taxon>
        <taxon>Streptosporangiaceae</taxon>
        <taxon>Nonomuraea</taxon>
    </lineage>
</organism>
<dbReference type="SUPFAM" id="SSF53756">
    <property type="entry name" value="UDP-Glycosyltransferase/glycogen phosphorylase"/>
    <property type="match status" value="1"/>
</dbReference>
<proteinExistence type="inferred from homology"/>
<keyword evidence="2" id="KW-0328">Glycosyltransferase</keyword>
<accession>A0ABR9MCV7</accession>
<evidence type="ECO:0000256" key="4">
    <source>
        <dbReference type="SAM" id="MobiDB-lite"/>
    </source>
</evidence>
<feature type="domain" description="Erythromycin biosynthesis protein CIII-like N-terminal" evidence="6">
    <location>
        <begin position="123"/>
        <end position="245"/>
    </location>
</feature>
<dbReference type="EMBL" id="JADBEK010000001">
    <property type="protein sequence ID" value="MBE1590765.1"/>
    <property type="molecule type" value="Genomic_DNA"/>
</dbReference>
<feature type="region of interest" description="Disordered" evidence="4">
    <location>
        <begin position="70"/>
        <end position="112"/>
    </location>
</feature>
<dbReference type="PANTHER" id="PTHR48050:SF13">
    <property type="entry name" value="STEROL 3-BETA-GLUCOSYLTRANSFERASE UGT80A2"/>
    <property type="match status" value="1"/>
</dbReference>
<comment type="similarity">
    <text evidence="1">Belongs to the glycosyltransferase 28 family.</text>
</comment>
<dbReference type="PANTHER" id="PTHR48050">
    <property type="entry name" value="STEROL 3-BETA-GLUCOSYLTRANSFERASE"/>
    <property type="match status" value="1"/>
</dbReference>
<dbReference type="CDD" id="cd03784">
    <property type="entry name" value="GT1_Gtf-like"/>
    <property type="match status" value="1"/>
</dbReference>
<dbReference type="InterPro" id="IPR010610">
    <property type="entry name" value="EryCIII-like_C"/>
</dbReference>
<dbReference type="Pfam" id="PF06722">
    <property type="entry name" value="EryCIII-like_C"/>
    <property type="match status" value="1"/>
</dbReference>
<dbReference type="Pfam" id="PF21036">
    <property type="entry name" value="EryCIII-like_N"/>
    <property type="match status" value="1"/>
</dbReference>
<evidence type="ECO:0000313" key="8">
    <source>
        <dbReference type="Proteomes" id="UP000633509"/>
    </source>
</evidence>
<evidence type="ECO:0000256" key="3">
    <source>
        <dbReference type="ARBA" id="ARBA00022679"/>
    </source>
</evidence>
<evidence type="ECO:0000259" key="6">
    <source>
        <dbReference type="Pfam" id="PF21036"/>
    </source>
</evidence>
<dbReference type="InterPro" id="IPR050426">
    <property type="entry name" value="Glycosyltransferase_28"/>
</dbReference>
<evidence type="ECO:0000256" key="2">
    <source>
        <dbReference type="ARBA" id="ARBA00022676"/>
    </source>
</evidence>
<dbReference type="Gene3D" id="3.40.50.2000">
    <property type="entry name" value="Glycogen Phosphorylase B"/>
    <property type="match status" value="2"/>
</dbReference>
<keyword evidence="8" id="KW-1185">Reference proteome</keyword>
<name>A0ABR9MCV7_9ACTN</name>
<evidence type="ECO:0000256" key="1">
    <source>
        <dbReference type="ARBA" id="ARBA00006962"/>
    </source>
</evidence>
<gene>
    <name evidence="7" type="ORF">H4W80_009023</name>
</gene>
<comment type="caution">
    <text evidence="7">The sequence shown here is derived from an EMBL/GenBank/DDBJ whole genome shotgun (WGS) entry which is preliminary data.</text>
</comment>
<dbReference type="InterPro" id="IPR048284">
    <property type="entry name" value="EryCIII-like_N"/>
</dbReference>